<gene>
    <name evidence="1" type="ORF">LDJ79_22795</name>
</gene>
<evidence type="ECO:0000313" key="2">
    <source>
        <dbReference type="Proteomes" id="UP001199044"/>
    </source>
</evidence>
<reference evidence="2" key="1">
    <citation type="submission" date="2023-07" db="EMBL/GenBank/DDBJ databases">
        <title>Molecular identification of indigenous halophilic bacteria isolated from red sea cost, biodegradation of synthetic dyes and assessment of degraded metabolite toxicity.</title>
        <authorList>
            <person name="Chaieb K."/>
            <person name="Altayb H.N."/>
        </authorList>
    </citation>
    <scope>NUCLEOTIDE SEQUENCE [LARGE SCALE GENOMIC DNA]</scope>
    <source>
        <strain evidence="2">K20</strain>
    </source>
</reference>
<dbReference type="EMBL" id="JAIWIU010000224">
    <property type="protein sequence ID" value="MCA2018959.1"/>
    <property type="molecule type" value="Genomic_DNA"/>
</dbReference>
<organism evidence="1 2">
    <name type="scientific">Vibrio tritonius</name>
    <dbReference type="NCBI Taxonomy" id="1435069"/>
    <lineage>
        <taxon>Bacteria</taxon>
        <taxon>Pseudomonadati</taxon>
        <taxon>Pseudomonadota</taxon>
        <taxon>Gammaproteobacteria</taxon>
        <taxon>Vibrionales</taxon>
        <taxon>Vibrionaceae</taxon>
        <taxon>Vibrio</taxon>
    </lineage>
</organism>
<protein>
    <submittedName>
        <fullName evidence="1">Uncharacterized protein</fullName>
    </submittedName>
</protein>
<evidence type="ECO:0000313" key="1">
    <source>
        <dbReference type="EMBL" id="MCA2018959.1"/>
    </source>
</evidence>
<accession>A0ABS7YTE2</accession>
<proteinExistence type="predicted"/>
<name>A0ABS7YTE2_9VIBR</name>
<comment type="caution">
    <text evidence="1">The sequence shown here is derived from an EMBL/GenBank/DDBJ whole genome shotgun (WGS) entry which is preliminary data.</text>
</comment>
<dbReference type="RefSeq" id="WP_068717250.1">
    <property type="nucleotide sequence ID" value="NZ_AP014636.1"/>
</dbReference>
<sequence length="72" mass="8578">MNHYPHWQLHIEESAQHPQGTSHWPDSFGFPVRHNDPIFTVPMPKALQQPEHQWFSRLNLQQLADLFNPTMH</sequence>
<keyword evidence="2" id="KW-1185">Reference proteome</keyword>
<dbReference type="Proteomes" id="UP001199044">
    <property type="component" value="Unassembled WGS sequence"/>
</dbReference>